<evidence type="ECO:0000256" key="1">
    <source>
        <dbReference type="ARBA" id="ARBA00004651"/>
    </source>
</evidence>
<sequence length="522" mass="58202">MKINNFLKKQRMRRGTPKINKLSFSSVLIIIGMLLNKTVGFIREMSIADAYGASATADIYLLAYMLPFVIFSILTSAIKSTFIPVFTDVKNKYGEAAALNLANSFINAMGLIGILIALSGVLLADYYVPIFAYGYEGQSLETAILLTRIMFPMVLILTVSSAISAILQVYSKFFIQTIVWTPHNIIIILYNVILSRHYGIEGLAVATIVAAFTQIAFQLPAAIKVGFKYKVACNFKDKYLKKMIKLMIPIFIGSGIVQINILVDKTLASNLVQGSIASLNFANRVYTLPIAIFVVSIGTAAYPELSRVARKSKRELSELTIKLLRVLTVILLPIATLMLVLRYEIIQILFERGEFDSRATALTATALFYYSFGMIGIAFRDILGRSFYALQDTKSPMINGTITVIMNIILNFVLIQYLDHGGLALATSIAHITTALLLLYTLNKKINLNLYHFMIFFIKIIFVSVILGVLAFAMKNLLSEFNVLFITSFSSAISLLLYVILLKKLKIEEFDYLASQIKEIIK</sequence>
<dbReference type="HAMAP" id="MF_02078">
    <property type="entry name" value="MurJ_MviN"/>
    <property type="match status" value="1"/>
</dbReference>
<evidence type="ECO:0000256" key="6">
    <source>
        <dbReference type="ARBA" id="ARBA00022989"/>
    </source>
</evidence>
<dbReference type="NCBIfam" id="TIGR01695">
    <property type="entry name" value="murJ_mviN"/>
    <property type="match status" value="1"/>
</dbReference>
<keyword evidence="6 8" id="KW-1133">Transmembrane helix</keyword>
<feature type="transmembrane region" description="Helical" evidence="8">
    <location>
        <begin position="454"/>
        <end position="475"/>
    </location>
</feature>
<feature type="transmembrane region" description="Helical" evidence="8">
    <location>
        <begin position="361"/>
        <end position="379"/>
    </location>
</feature>
<dbReference type="GO" id="GO:0071555">
    <property type="term" value="P:cell wall organization"/>
    <property type="evidence" value="ECO:0007669"/>
    <property type="project" value="UniProtKB-UniRule"/>
</dbReference>
<comment type="function">
    <text evidence="8 9">Involved in peptidoglycan biosynthesis. Transports lipid-linked peptidoglycan precursors from the inner to the outer leaflet of the cytoplasmic membrane.</text>
</comment>
<comment type="similarity">
    <text evidence="8 9">Belongs to the MurJ/MviN family.</text>
</comment>
<dbReference type="PRINTS" id="PR01806">
    <property type="entry name" value="VIRFACTRMVIN"/>
</dbReference>
<keyword evidence="5 8" id="KW-0573">Peptidoglycan synthesis</keyword>
<feature type="transmembrane region" description="Helical" evidence="8">
    <location>
        <begin position="59"/>
        <end position="78"/>
    </location>
</feature>
<dbReference type="GO" id="GO:0008360">
    <property type="term" value="P:regulation of cell shape"/>
    <property type="evidence" value="ECO:0007669"/>
    <property type="project" value="UniProtKB-UniRule"/>
</dbReference>
<keyword evidence="4 8" id="KW-0133">Cell shape</keyword>
<organism evidence="10">
    <name type="scientific">Proteinivorax tanatarense</name>
    <dbReference type="NCBI Taxonomy" id="1260629"/>
    <lineage>
        <taxon>Bacteria</taxon>
        <taxon>Bacillati</taxon>
        <taxon>Bacillota</taxon>
        <taxon>Clostridia</taxon>
        <taxon>Eubacteriales</taxon>
        <taxon>Proteinivoracaceae</taxon>
        <taxon>Proteinivorax</taxon>
    </lineage>
</organism>
<evidence type="ECO:0000256" key="7">
    <source>
        <dbReference type="ARBA" id="ARBA00023136"/>
    </source>
</evidence>
<dbReference type="Pfam" id="PF03023">
    <property type="entry name" value="MurJ"/>
    <property type="match status" value="1"/>
</dbReference>
<evidence type="ECO:0000256" key="3">
    <source>
        <dbReference type="ARBA" id="ARBA00022692"/>
    </source>
</evidence>
<dbReference type="GO" id="GO:0005886">
    <property type="term" value="C:plasma membrane"/>
    <property type="evidence" value="ECO:0007669"/>
    <property type="project" value="UniProtKB-SubCell"/>
</dbReference>
<reference evidence="10" key="2">
    <citation type="submission" date="2024-06" db="EMBL/GenBank/DDBJ databases">
        <authorList>
            <person name="Petrova K.O."/>
            <person name="Toshchakov S.V."/>
            <person name="Boltjanskaja Y.V."/>
            <person name="Kevbrin V."/>
        </authorList>
    </citation>
    <scope>NUCLEOTIDE SEQUENCE</scope>
    <source>
        <strain evidence="10">Z-910T</strain>
    </source>
</reference>
<dbReference type="EMBL" id="CP158367">
    <property type="protein sequence ID" value="XBX73648.1"/>
    <property type="molecule type" value="Genomic_DNA"/>
</dbReference>
<evidence type="ECO:0000256" key="2">
    <source>
        <dbReference type="ARBA" id="ARBA00022475"/>
    </source>
</evidence>
<dbReference type="PIRSF" id="PIRSF002869">
    <property type="entry name" value="MviN"/>
    <property type="match status" value="1"/>
</dbReference>
<dbReference type="GO" id="GO:0015648">
    <property type="term" value="F:lipid-linked peptidoglycan transporter activity"/>
    <property type="evidence" value="ECO:0007669"/>
    <property type="project" value="UniProtKB-UniRule"/>
</dbReference>
<comment type="subcellular location">
    <subcellularLocation>
        <location evidence="1 8">Cell membrane</location>
        <topology evidence="1 8">Multi-pass membrane protein</topology>
    </subcellularLocation>
</comment>
<protein>
    <recommendedName>
        <fullName evidence="8">Probable lipid II flippase MurJ</fullName>
    </recommendedName>
</protein>
<feature type="transmembrane region" description="Helical" evidence="8">
    <location>
        <begin position="173"/>
        <end position="193"/>
    </location>
</feature>
<comment type="pathway">
    <text evidence="8">Cell wall biogenesis; peptidoglycan biosynthesis.</text>
</comment>
<evidence type="ECO:0000256" key="9">
    <source>
        <dbReference type="PIRNR" id="PIRNR002869"/>
    </source>
</evidence>
<feature type="transmembrane region" description="Helical" evidence="8">
    <location>
        <begin position="481"/>
        <end position="501"/>
    </location>
</feature>
<proteinExistence type="inferred from homology"/>
<dbReference type="InterPro" id="IPR004268">
    <property type="entry name" value="MurJ"/>
</dbReference>
<gene>
    <name evidence="8 10" type="primary">murJ</name>
    <name evidence="10" type="ORF">PRVXT_001642</name>
</gene>
<evidence type="ECO:0000256" key="8">
    <source>
        <dbReference type="HAMAP-Rule" id="MF_02078"/>
    </source>
</evidence>
<dbReference type="RefSeq" id="WP_350342410.1">
    <property type="nucleotide sequence ID" value="NZ_CP158367.1"/>
</dbReference>
<reference evidence="10" key="1">
    <citation type="journal article" date="2013" name="Extremophiles">
        <title>Proteinivorax tanatarense gen. nov., sp. nov., an anaerobic, haloalkaliphilic, proteolytic bacterium isolated from a decaying algal bloom, and proposal of Proteinivoraceae fam. nov.</title>
        <authorList>
            <person name="Kevbrin V."/>
            <person name="Boltyanskaya Y."/>
            <person name="Zhilina T."/>
            <person name="Kolganova T."/>
            <person name="Lavrentjeva E."/>
            <person name="Kuznetsov B."/>
        </authorList>
    </citation>
    <scope>NUCLEOTIDE SEQUENCE</scope>
    <source>
        <strain evidence="10">Z-910T</strain>
    </source>
</reference>
<feature type="transmembrane region" description="Helical" evidence="8">
    <location>
        <begin position="244"/>
        <end position="263"/>
    </location>
</feature>
<dbReference type="PANTHER" id="PTHR47019">
    <property type="entry name" value="LIPID II FLIPPASE MURJ"/>
    <property type="match status" value="1"/>
</dbReference>
<keyword evidence="8 9" id="KW-0813">Transport</keyword>
<accession>A0AAU7VHT9</accession>
<evidence type="ECO:0000256" key="4">
    <source>
        <dbReference type="ARBA" id="ARBA00022960"/>
    </source>
</evidence>
<name>A0AAU7VHT9_9FIRM</name>
<dbReference type="GO" id="GO:0034204">
    <property type="term" value="P:lipid translocation"/>
    <property type="evidence" value="ECO:0007669"/>
    <property type="project" value="TreeGrafter"/>
</dbReference>
<evidence type="ECO:0000256" key="5">
    <source>
        <dbReference type="ARBA" id="ARBA00022984"/>
    </source>
</evidence>
<dbReference type="GO" id="GO:0009252">
    <property type="term" value="P:peptidoglycan biosynthetic process"/>
    <property type="evidence" value="ECO:0007669"/>
    <property type="project" value="UniProtKB-UniRule"/>
</dbReference>
<dbReference type="PANTHER" id="PTHR47019:SF1">
    <property type="entry name" value="LIPID II FLIPPASE MURJ"/>
    <property type="match status" value="1"/>
</dbReference>
<dbReference type="CDD" id="cd13123">
    <property type="entry name" value="MATE_MurJ_like"/>
    <property type="match status" value="1"/>
</dbReference>
<feature type="transmembrane region" description="Helical" evidence="8">
    <location>
        <begin position="21"/>
        <end position="39"/>
    </location>
</feature>
<feature type="transmembrane region" description="Helical" evidence="8">
    <location>
        <begin position="143"/>
        <end position="166"/>
    </location>
</feature>
<feature type="transmembrane region" description="Helical" evidence="8">
    <location>
        <begin position="424"/>
        <end position="442"/>
    </location>
</feature>
<keyword evidence="3 8" id="KW-0812">Transmembrane</keyword>
<keyword evidence="2 8" id="KW-1003">Cell membrane</keyword>
<dbReference type="AlphaFoldDB" id="A0AAU7VHT9"/>
<evidence type="ECO:0000313" key="10">
    <source>
        <dbReference type="EMBL" id="XBX73648.1"/>
    </source>
</evidence>
<feature type="transmembrane region" description="Helical" evidence="8">
    <location>
        <begin position="323"/>
        <end position="341"/>
    </location>
</feature>
<feature type="transmembrane region" description="Helical" evidence="8">
    <location>
        <begin position="99"/>
        <end position="123"/>
    </location>
</feature>
<feature type="transmembrane region" description="Helical" evidence="8">
    <location>
        <begin position="400"/>
        <end position="418"/>
    </location>
</feature>
<keyword evidence="7 8" id="KW-0472">Membrane</keyword>
<dbReference type="InterPro" id="IPR051050">
    <property type="entry name" value="Lipid_II_flippase_MurJ/MviN"/>
</dbReference>
<keyword evidence="8 9" id="KW-0961">Cell wall biogenesis/degradation</keyword>
<feature type="transmembrane region" description="Helical" evidence="8">
    <location>
        <begin position="283"/>
        <end position="302"/>
    </location>
</feature>
<feature type="transmembrane region" description="Helical" evidence="8">
    <location>
        <begin position="199"/>
        <end position="223"/>
    </location>
</feature>